<dbReference type="SUPFAM" id="SSF54368">
    <property type="entry name" value="Glutamine synthetase, N-terminal domain"/>
    <property type="match status" value="1"/>
</dbReference>
<sequence length="473" mass="54468">MSEKALANFKSIEGTKMNGLITKEALIAALKNGSIDTVILAFCDMQGRLMGKRLTREYCLENSLDKGTHFCNYLLGTDFDMNTPDGYESMNWNNGYGDWAALPDWSTLRAVPWADQTAIVLCDVYDEKSGEAIPIAPRNLLKSQLQKAEQKGFEIFTASELEFYLFRDSFEELYQKGYENMETAGHYNEDYNLLQGTRNEPFYQKIRRNMARADIPIESSKGEACMGQHEINMRYAEALKAADNHIMFKHGIKEMCIQDQLSITFMAKPNHQWTGSSGHIHISLWDKQKRENVFYDPAGGTYRMSEIMKHFLAGVLKYTRDFTLFFAPYINSYKRYAQESWAPVNIVWSHDNRSSGYRIVGEGNSLRIETRIPGADVNPYLAYTALVGTGLYGIEQRLDLEPEFKGNAYQDHHVPKIPGSLHEAIQCWENSDVVKEILGEKAANHYLYTAKWEQQQYNQAVTEWERRRYFEQC</sequence>
<evidence type="ECO:0000256" key="6">
    <source>
        <dbReference type="RuleBase" id="RU000384"/>
    </source>
</evidence>
<feature type="domain" description="GS beta-grasp" evidence="7">
    <location>
        <begin position="33"/>
        <end position="129"/>
    </location>
</feature>
<dbReference type="Gene3D" id="3.10.20.70">
    <property type="entry name" value="Glutamine synthetase, N-terminal domain"/>
    <property type="match status" value="1"/>
</dbReference>
<proteinExistence type="inferred from homology"/>
<evidence type="ECO:0000313" key="9">
    <source>
        <dbReference type="EMBL" id="MBM7645903.1"/>
    </source>
</evidence>
<protein>
    <submittedName>
        <fullName evidence="9">Glutamine synthetase</fullName>
        <ecNumber evidence="9">6.3.1.2</ecNumber>
    </submittedName>
</protein>
<dbReference type="Proteomes" id="UP000808914">
    <property type="component" value="Unassembled WGS sequence"/>
</dbReference>
<evidence type="ECO:0000259" key="8">
    <source>
        <dbReference type="PROSITE" id="PS51987"/>
    </source>
</evidence>
<evidence type="ECO:0000256" key="4">
    <source>
        <dbReference type="ARBA" id="ARBA00022840"/>
    </source>
</evidence>
<keyword evidence="4" id="KW-0067">ATP-binding</keyword>
<reference evidence="9 10" key="1">
    <citation type="submission" date="2021-01" db="EMBL/GenBank/DDBJ databases">
        <title>Genomic Encyclopedia of Type Strains, Phase IV (KMG-IV): sequencing the most valuable type-strain genomes for metagenomic binning, comparative biology and taxonomic classification.</title>
        <authorList>
            <person name="Goeker M."/>
        </authorList>
    </citation>
    <scope>NUCLEOTIDE SEQUENCE [LARGE SCALE GENOMIC DNA]</scope>
    <source>
        <strain evidence="9 10">DSM 28236</strain>
    </source>
</reference>
<dbReference type="InterPro" id="IPR008146">
    <property type="entry name" value="Gln_synth_cat_dom"/>
</dbReference>
<dbReference type="PANTHER" id="PTHR43785">
    <property type="entry name" value="GAMMA-GLUTAMYLPUTRESCINE SYNTHETASE"/>
    <property type="match status" value="1"/>
</dbReference>
<evidence type="ECO:0000313" key="10">
    <source>
        <dbReference type="Proteomes" id="UP000808914"/>
    </source>
</evidence>
<dbReference type="InterPro" id="IPR008147">
    <property type="entry name" value="Gln_synt_N"/>
</dbReference>
<dbReference type="PANTHER" id="PTHR43785:SF12">
    <property type="entry name" value="TYPE-1 GLUTAMINE SYNTHETASE 2"/>
    <property type="match status" value="1"/>
</dbReference>
<dbReference type="PROSITE" id="PS51986">
    <property type="entry name" value="GS_BETA_GRASP"/>
    <property type="match status" value="1"/>
</dbReference>
<dbReference type="SUPFAM" id="SSF55931">
    <property type="entry name" value="Glutamine synthetase/guanido kinase"/>
    <property type="match status" value="1"/>
</dbReference>
<dbReference type="PROSITE" id="PS51987">
    <property type="entry name" value="GS_CATALYTIC"/>
    <property type="match status" value="1"/>
</dbReference>
<dbReference type="EMBL" id="JAFBER010000013">
    <property type="protein sequence ID" value="MBM7645903.1"/>
    <property type="molecule type" value="Genomic_DNA"/>
</dbReference>
<accession>A0ABS2Q0T5</accession>
<keyword evidence="2 9" id="KW-0436">Ligase</keyword>
<organism evidence="9 10">
    <name type="scientific">Scopulibacillus daqui</name>
    <dbReference type="NCBI Taxonomy" id="1469162"/>
    <lineage>
        <taxon>Bacteria</taxon>
        <taxon>Bacillati</taxon>
        <taxon>Bacillota</taxon>
        <taxon>Bacilli</taxon>
        <taxon>Bacillales</taxon>
        <taxon>Sporolactobacillaceae</taxon>
        <taxon>Scopulibacillus</taxon>
    </lineage>
</organism>
<dbReference type="EC" id="6.3.1.2" evidence="9"/>
<evidence type="ECO:0000256" key="5">
    <source>
        <dbReference type="PROSITE-ProRule" id="PRU01330"/>
    </source>
</evidence>
<name>A0ABS2Q0T5_9BACL</name>
<dbReference type="RefSeq" id="WP_338056075.1">
    <property type="nucleotide sequence ID" value="NZ_JAFBER010000013.1"/>
</dbReference>
<dbReference type="Pfam" id="PF00120">
    <property type="entry name" value="Gln-synt_C"/>
    <property type="match status" value="1"/>
</dbReference>
<dbReference type="Gene3D" id="3.30.590.10">
    <property type="entry name" value="Glutamine synthetase/guanido kinase, catalytic domain"/>
    <property type="match status" value="1"/>
</dbReference>
<comment type="caution">
    <text evidence="9">The sequence shown here is derived from an EMBL/GenBank/DDBJ whole genome shotgun (WGS) entry which is preliminary data.</text>
</comment>
<evidence type="ECO:0000256" key="3">
    <source>
        <dbReference type="ARBA" id="ARBA00022741"/>
    </source>
</evidence>
<evidence type="ECO:0000256" key="1">
    <source>
        <dbReference type="ARBA" id="ARBA00009897"/>
    </source>
</evidence>
<evidence type="ECO:0000259" key="7">
    <source>
        <dbReference type="PROSITE" id="PS51986"/>
    </source>
</evidence>
<keyword evidence="3" id="KW-0547">Nucleotide-binding</keyword>
<evidence type="ECO:0000256" key="2">
    <source>
        <dbReference type="ARBA" id="ARBA00022598"/>
    </source>
</evidence>
<feature type="domain" description="GS catalytic" evidence="8">
    <location>
        <begin position="137"/>
        <end position="473"/>
    </location>
</feature>
<dbReference type="InterPro" id="IPR014746">
    <property type="entry name" value="Gln_synth/guanido_kin_cat_dom"/>
</dbReference>
<dbReference type="InterPro" id="IPR036651">
    <property type="entry name" value="Gln_synt_N_sf"/>
</dbReference>
<comment type="similarity">
    <text evidence="1 5 6">Belongs to the glutamine synthetase family.</text>
</comment>
<dbReference type="SMART" id="SM01230">
    <property type="entry name" value="Gln-synt_C"/>
    <property type="match status" value="1"/>
</dbReference>
<dbReference type="GO" id="GO:0004356">
    <property type="term" value="F:glutamine synthetase activity"/>
    <property type="evidence" value="ECO:0007669"/>
    <property type="project" value="UniProtKB-EC"/>
</dbReference>
<gene>
    <name evidence="9" type="ORF">JOD45_002128</name>
</gene>
<keyword evidence="10" id="KW-1185">Reference proteome</keyword>